<evidence type="ECO:0000256" key="3">
    <source>
        <dbReference type="SAM" id="MobiDB-lite"/>
    </source>
</evidence>
<dbReference type="GO" id="GO:0004252">
    <property type="term" value="F:serine-type endopeptidase activity"/>
    <property type="evidence" value="ECO:0007669"/>
    <property type="project" value="InterPro"/>
</dbReference>
<dbReference type="InterPro" id="IPR001907">
    <property type="entry name" value="ClpP"/>
</dbReference>
<dbReference type="Pfam" id="PF00574">
    <property type="entry name" value="CLP_protease"/>
    <property type="match status" value="1"/>
</dbReference>
<comment type="similarity">
    <text evidence="1 2">Belongs to the peptidase S14 family.</text>
</comment>
<protein>
    <recommendedName>
        <fullName evidence="2">ATP-dependent Clp protease proteolytic subunit</fullName>
    </recommendedName>
</protein>
<sequence length="397" mass="41387">MAEAKVYISGPIVADSAEAEASGYGYPYTTLEDVTMQLEWQKPFDSVRVVINSPGGRVDVGLGIYDYLRSLPGVTITTEALGQCSSIATAIMLAGSVRLIHQHTVCLVHLPRGGVIGATASEAQKWADEMAACQQKIIDLYVARTGRSEEEMAAVMAQEVEQSADSMLSLGFATQIVQPVTALAIAPPKNALVQPKPAAASSDSALTTMAKGFTDFLKSIKDAVTNLETAAKTNLSVTTTGDAPVTLTIDTGDRDTYAEGDAVTDAEGNAVADNSYALTDGNTITTAAGAITSIVATENTDSATNTADAEGVTQLAEAVTALAGVVTNLAKDVQAMKQDRTAITNLTNKVNSLVKSGGKVNLDDNAETRNTTSDTTEEGKTADQLAADRRAARNSKK</sequence>
<feature type="compositionally biased region" description="Basic and acidic residues" evidence="3">
    <location>
        <begin position="377"/>
        <end position="391"/>
    </location>
</feature>
<dbReference type="GO" id="GO:0009368">
    <property type="term" value="C:endopeptidase Clp complex"/>
    <property type="evidence" value="ECO:0007669"/>
    <property type="project" value="TreeGrafter"/>
</dbReference>
<dbReference type="PRINTS" id="PR00127">
    <property type="entry name" value="CLPPROTEASEP"/>
</dbReference>
<evidence type="ECO:0000313" key="4">
    <source>
        <dbReference type="EMBL" id="UOR06241.1"/>
    </source>
</evidence>
<name>A0A8T9SXY2_9BACT</name>
<dbReference type="SUPFAM" id="SSF52096">
    <property type="entry name" value="ClpP/crotonase"/>
    <property type="match status" value="1"/>
</dbReference>
<keyword evidence="4" id="KW-0378">Hydrolase</keyword>
<evidence type="ECO:0000256" key="1">
    <source>
        <dbReference type="ARBA" id="ARBA00007039"/>
    </source>
</evidence>
<dbReference type="Proteomes" id="UP000829925">
    <property type="component" value="Chromosome"/>
</dbReference>
<dbReference type="EMBL" id="CP095053">
    <property type="protein sequence ID" value="UOR06241.1"/>
    <property type="molecule type" value="Genomic_DNA"/>
</dbReference>
<evidence type="ECO:0000256" key="2">
    <source>
        <dbReference type="RuleBase" id="RU003567"/>
    </source>
</evidence>
<accession>A0A8T9SXY2</accession>
<feature type="region of interest" description="Disordered" evidence="3">
    <location>
        <begin position="356"/>
        <end position="397"/>
    </location>
</feature>
<gene>
    <name evidence="4" type="ORF">MUN82_03895</name>
</gene>
<proteinExistence type="inferred from homology"/>
<dbReference type="GO" id="GO:0051117">
    <property type="term" value="F:ATPase binding"/>
    <property type="evidence" value="ECO:0007669"/>
    <property type="project" value="TreeGrafter"/>
</dbReference>
<dbReference type="GO" id="GO:0004176">
    <property type="term" value="F:ATP-dependent peptidase activity"/>
    <property type="evidence" value="ECO:0007669"/>
    <property type="project" value="InterPro"/>
</dbReference>
<dbReference type="GO" id="GO:0006515">
    <property type="term" value="P:protein quality control for misfolded or incompletely synthesized proteins"/>
    <property type="evidence" value="ECO:0007669"/>
    <property type="project" value="TreeGrafter"/>
</dbReference>
<dbReference type="InterPro" id="IPR023562">
    <property type="entry name" value="ClpP/TepA"/>
</dbReference>
<dbReference type="AlphaFoldDB" id="A0A8T9SXY2"/>
<organism evidence="4 5">
    <name type="scientific">Hymenobacter aerilatus</name>
    <dbReference type="NCBI Taxonomy" id="2932251"/>
    <lineage>
        <taxon>Bacteria</taxon>
        <taxon>Pseudomonadati</taxon>
        <taxon>Bacteroidota</taxon>
        <taxon>Cytophagia</taxon>
        <taxon>Cytophagales</taxon>
        <taxon>Hymenobacteraceae</taxon>
        <taxon>Hymenobacter</taxon>
    </lineage>
</organism>
<dbReference type="RefSeq" id="WP_245095159.1">
    <property type="nucleotide sequence ID" value="NZ_CP095053.1"/>
</dbReference>
<dbReference type="KEGG" id="haei:MUN82_03895"/>
<dbReference type="PANTHER" id="PTHR10381:SF11">
    <property type="entry name" value="ATP-DEPENDENT CLP PROTEASE PROTEOLYTIC SUBUNIT, MITOCHONDRIAL"/>
    <property type="match status" value="1"/>
</dbReference>
<keyword evidence="5" id="KW-1185">Reference proteome</keyword>
<evidence type="ECO:0000313" key="5">
    <source>
        <dbReference type="Proteomes" id="UP000829925"/>
    </source>
</evidence>
<keyword evidence="4" id="KW-0645">Protease</keyword>
<dbReference type="InterPro" id="IPR029045">
    <property type="entry name" value="ClpP/crotonase-like_dom_sf"/>
</dbReference>
<reference evidence="4 5" key="1">
    <citation type="submission" date="2022-04" db="EMBL/GenBank/DDBJ databases">
        <title>Hymenobacter sp. isolated from the air.</title>
        <authorList>
            <person name="Won M."/>
            <person name="Lee C.-M."/>
            <person name="Woen H.-Y."/>
            <person name="Kwon S.-W."/>
        </authorList>
    </citation>
    <scope>NUCLEOTIDE SEQUENCE [LARGE SCALE GENOMIC DNA]</scope>
    <source>
        <strain evidence="5">5413 J-13</strain>
    </source>
</reference>
<dbReference type="Gene3D" id="3.90.226.10">
    <property type="entry name" value="2-enoyl-CoA Hydratase, Chain A, domain 1"/>
    <property type="match status" value="1"/>
</dbReference>
<dbReference type="PANTHER" id="PTHR10381">
    <property type="entry name" value="ATP-DEPENDENT CLP PROTEASE PROTEOLYTIC SUBUNIT"/>
    <property type="match status" value="1"/>
</dbReference>